<dbReference type="InterPro" id="IPR038765">
    <property type="entry name" value="Papain-like_cys_pep_sf"/>
</dbReference>
<reference evidence="3" key="1">
    <citation type="submission" date="2023-07" db="EMBL/GenBank/DDBJ databases">
        <title>The genome sequence of Rhodocytophaga aerolata KACC 12507.</title>
        <authorList>
            <person name="Zhang X."/>
        </authorList>
    </citation>
    <scope>NUCLEOTIDE SEQUENCE</scope>
    <source>
        <strain evidence="3">KACC 12507</strain>
    </source>
</reference>
<evidence type="ECO:0000313" key="3">
    <source>
        <dbReference type="EMBL" id="MDO1445436.1"/>
    </source>
</evidence>
<organism evidence="3 4">
    <name type="scientific">Rhodocytophaga aerolata</name>
    <dbReference type="NCBI Taxonomy" id="455078"/>
    <lineage>
        <taxon>Bacteria</taxon>
        <taxon>Pseudomonadati</taxon>
        <taxon>Bacteroidota</taxon>
        <taxon>Cytophagia</taxon>
        <taxon>Cytophagales</taxon>
        <taxon>Rhodocytophagaceae</taxon>
        <taxon>Rhodocytophaga</taxon>
    </lineage>
</organism>
<dbReference type="InterPro" id="IPR007921">
    <property type="entry name" value="CHAP_dom"/>
</dbReference>
<protein>
    <submittedName>
        <fullName evidence="3">CHAP domain-containing protein</fullName>
    </submittedName>
</protein>
<keyword evidence="4" id="KW-1185">Reference proteome</keyword>
<dbReference type="InterPro" id="IPR002477">
    <property type="entry name" value="Peptidoglycan-bd-like"/>
</dbReference>
<dbReference type="Gene3D" id="1.10.101.10">
    <property type="entry name" value="PGBD-like superfamily/PGBD"/>
    <property type="match status" value="1"/>
</dbReference>
<dbReference type="Pfam" id="PF01471">
    <property type="entry name" value="PG_binding_1"/>
    <property type="match status" value="1"/>
</dbReference>
<dbReference type="Gene3D" id="3.90.1720.10">
    <property type="entry name" value="endopeptidase domain like (from Nostoc punctiforme)"/>
    <property type="match status" value="1"/>
</dbReference>
<evidence type="ECO:0000313" key="4">
    <source>
        <dbReference type="Proteomes" id="UP001168528"/>
    </source>
</evidence>
<dbReference type="Proteomes" id="UP001168528">
    <property type="component" value="Unassembled WGS sequence"/>
</dbReference>
<proteinExistence type="predicted"/>
<name>A0ABT8R1A3_9BACT</name>
<dbReference type="RefSeq" id="WP_302036223.1">
    <property type="nucleotide sequence ID" value="NZ_JAUKPO010000001.1"/>
</dbReference>
<sequence length="250" mass="27354">MKYPGRVIKQGEADTQIVKAIQQKLNERNFGPLQGTGVFGPKTVQCIKLFQSLNRDQQGNPLVVDGKLGAISWQVLFGEETIPHVHETPNTLLSRTLEVAKGQIGIMEDPLGSNRGPQVDRYLQSVGLGPGFFWCMAFVYWCFNEASKQLDRPNPMVRTGGCIKQWNEANAKRIKGADAVNNPFLIKPGHVFIMDHGGGLGHTGIVTSVNGGTIHTIEGNSNTSGSRNGIGVVELNRKINSIKKGFLEYK</sequence>
<dbReference type="Pfam" id="PF05257">
    <property type="entry name" value="CHAP"/>
    <property type="match status" value="1"/>
</dbReference>
<feature type="domain" description="Peptidoglycan binding-like" evidence="1">
    <location>
        <begin position="17"/>
        <end position="74"/>
    </location>
</feature>
<dbReference type="InterPro" id="IPR036366">
    <property type="entry name" value="PGBDSf"/>
</dbReference>
<comment type="caution">
    <text evidence="3">The sequence shown here is derived from an EMBL/GenBank/DDBJ whole genome shotgun (WGS) entry which is preliminary data.</text>
</comment>
<accession>A0ABT8R1A3</accession>
<gene>
    <name evidence="3" type="ORF">Q0590_04195</name>
</gene>
<evidence type="ECO:0000259" key="1">
    <source>
        <dbReference type="Pfam" id="PF01471"/>
    </source>
</evidence>
<dbReference type="SUPFAM" id="SSF47090">
    <property type="entry name" value="PGBD-like"/>
    <property type="match status" value="1"/>
</dbReference>
<dbReference type="InterPro" id="IPR036365">
    <property type="entry name" value="PGBD-like_sf"/>
</dbReference>
<feature type="domain" description="Peptidase C51" evidence="2">
    <location>
        <begin position="131"/>
        <end position="220"/>
    </location>
</feature>
<dbReference type="EMBL" id="JAUKPO010000001">
    <property type="protein sequence ID" value="MDO1445436.1"/>
    <property type="molecule type" value="Genomic_DNA"/>
</dbReference>
<dbReference type="SUPFAM" id="SSF54001">
    <property type="entry name" value="Cysteine proteinases"/>
    <property type="match status" value="1"/>
</dbReference>
<evidence type="ECO:0000259" key="2">
    <source>
        <dbReference type="Pfam" id="PF05257"/>
    </source>
</evidence>